<proteinExistence type="predicted"/>
<evidence type="ECO:0000256" key="1">
    <source>
        <dbReference type="SAM" id="MobiDB-lite"/>
    </source>
</evidence>
<evidence type="ECO:0000313" key="2">
    <source>
        <dbReference type="EMBL" id="GMH31761.1"/>
    </source>
</evidence>
<comment type="caution">
    <text evidence="2">The sequence shown here is derived from an EMBL/GenBank/DDBJ whole genome shotgun (WGS) entry which is preliminary data.</text>
</comment>
<evidence type="ECO:0000313" key="3">
    <source>
        <dbReference type="Proteomes" id="UP001279734"/>
    </source>
</evidence>
<dbReference type="Proteomes" id="UP001279734">
    <property type="component" value="Unassembled WGS sequence"/>
</dbReference>
<organism evidence="2 3">
    <name type="scientific">Nepenthes gracilis</name>
    <name type="common">Slender pitcher plant</name>
    <dbReference type="NCBI Taxonomy" id="150966"/>
    <lineage>
        <taxon>Eukaryota</taxon>
        <taxon>Viridiplantae</taxon>
        <taxon>Streptophyta</taxon>
        <taxon>Embryophyta</taxon>
        <taxon>Tracheophyta</taxon>
        <taxon>Spermatophyta</taxon>
        <taxon>Magnoliopsida</taxon>
        <taxon>eudicotyledons</taxon>
        <taxon>Gunneridae</taxon>
        <taxon>Pentapetalae</taxon>
        <taxon>Caryophyllales</taxon>
        <taxon>Nepenthaceae</taxon>
        <taxon>Nepenthes</taxon>
    </lineage>
</organism>
<dbReference type="AlphaFoldDB" id="A0AAD3TMA0"/>
<feature type="region of interest" description="Disordered" evidence="1">
    <location>
        <begin position="67"/>
        <end position="108"/>
    </location>
</feature>
<reference evidence="2" key="1">
    <citation type="submission" date="2023-05" db="EMBL/GenBank/DDBJ databases">
        <title>Nepenthes gracilis genome sequencing.</title>
        <authorList>
            <person name="Fukushima K."/>
        </authorList>
    </citation>
    <scope>NUCLEOTIDE SEQUENCE</scope>
    <source>
        <strain evidence="2">SING2019-196</strain>
    </source>
</reference>
<accession>A0AAD3TMA0</accession>
<feature type="region of interest" description="Disordered" evidence="1">
    <location>
        <begin position="1"/>
        <end position="37"/>
    </location>
</feature>
<dbReference type="EMBL" id="BSYO01000041">
    <property type="protein sequence ID" value="GMH31761.1"/>
    <property type="molecule type" value="Genomic_DNA"/>
</dbReference>
<protein>
    <submittedName>
        <fullName evidence="2">Uncharacterized protein</fullName>
    </submittedName>
</protein>
<sequence>MPKLGARERRNRNAHPQKGLTGHVSMAKPATTPNRAKLKPIWARSHVSSFYCTGANMQDLQPDKAYRQLQQTKQQQKGIRSTPARPNPAATPNRQRNNLYPYWPNEPQ</sequence>
<name>A0AAD3TMA0_NEPGR</name>
<gene>
    <name evidence="2" type="ORF">Nepgr_033605</name>
</gene>
<feature type="compositionally biased region" description="Low complexity" evidence="1">
    <location>
        <begin position="68"/>
        <end position="98"/>
    </location>
</feature>
<keyword evidence="3" id="KW-1185">Reference proteome</keyword>